<gene>
    <name evidence="8" type="ordered locus">Psta_3262</name>
</gene>
<protein>
    <submittedName>
        <fullName evidence="8">RNA polymerase, sigma-24 subunit, ECF subfamily</fullName>
    </submittedName>
</protein>
<evidence type="ECO:0000313" key="8">
    <source>
        <dbReference type="EMBL" id="ADB17926.1"/>
    </source>
</evidence>
<dbReference type="GO" id="GO:0006352">
    <property type="term" value="P:DNA-templated transcription initiation"/>
    <property type="evidence" value="ECO:0007669"/>
    <property type="project" value="InterPro"/>
</dbReference>
<comment type="similarity">
    <text evidence="1">Belongs to the sigma-70 factor family. ECF subfamily.</text>
</comment>
<keyword evidence="9" id="KW-1185">Reference proteome</keyword>
<dbReference type="Pfam" id="PF04545">
    <property type="entry name" value="Sigma70_r4"/>
    <property type="match status" value="1"/>
</dbReference>
<reference evidence="8 9" key="1">
    <citation type="journal article" date="2009" name="Stand. Genomic Sci.">
        <title>Complete genome sequence of Pirellula staleyi type strain (ATCC 27377).</title>
        <authorList>
            <person name="Clum A."/>
            <person name="Tindall B.J."/>
            <person name="Sikorski J."/>
            <person name="Ivanova N."/>
            <person name="Mavrommatis K."/>
            <person name="Lucas S."/>
            <person name="Glavina del Rio T."/>
            <person name="Nolan M."/>
            <person name="Chen F."/>
            <person name="Tice H."/>
            <person name="Pitluck S."/>
            <person name="Cheng J.F."/>
            <person name="Chertkov O."/>
            <person name="Brettin T."/>
            <person name="Han C."/>
            <person name="Detter J.C."/>
            <person name="Kuske C."/>
            <person name="Bruce D."/>
            <person name="Goodwin L."/>
            <person name="Ovchinikova G."/>
            <person name="Pati A."/>
            <person name="Mikhailova N."/>
            <person name="Chen A."/>
            <person name="Palaniappan K."/>
            <person name="Land M."/>
            <person name="Hauser L."/>
            <person name="Chang Y.J."/>
            <person name="Jeffries C.D."/>
            <person name="Chain P."/>
            <person name="Rohde M."/>
            <person name="Goker M."/>
            <person name="Bristow J."/>
            <person name="Eisen J.A."/>
            <person name="Markowitz V."/>
            <person name="Hugenholtz P."/>
            <person name="Kyrpides N.C."/>
            <person name="Klenk H.P."/>
            <person name="Lapidus A."/>
        </authorList>
    </citation>
    <scope>NUCLEOTIDE SEQUENCE [LARGE SCALE GENOMIC DNA]</scope>
    <source>
        <strain evidence="9">ATCC 27377 / DSM 6068 / ICPB 4128</strain>
    </source>
</reference>
<feature type="domain" description="RNA polymerase sigma-70 region 4" evidence="7">
    <location>
        <begin position="121"/>
        <end position="169"/>
    </location>
</feature>
<dbReference type="Gene3D" id="1.10.1740.10">
    <property type="match status" value="1"/>
</dbReference>
<keyword evidence="3" id="KW-0731">Sigma factor</keyword>
<dbReference type="Pfam" id="PF04542">
    <property type="entry name" value="Sigma70_r2"/>
    <property type="match status" value="1"/>
</dbReference>
<dbReference type="CDD" id="cd06171">
    <property type="entry name" value="Sigma70_r4"/>
    <property type="match status" value="1"/>
</dbReference>
<dbReference type="InterPro" id="IPR036388">
    <property type="entry name" value="WH-like_DNA-bd_sf"/>
</dbReference>
<dbReference type="OrthoDB" id="279585at2"/>
<dbReference type="InterPro" id="IPR039425">
    <property type="entry name" value="RNA_pol_sigma-70-like"/>
</dbReference>
<dbReference type="SUPFAM" id="SSF88659">
    <property type="entry name" value="Sigma3 and sigma4 domains of RNA polymerase sigma factors"/>
    <property type="match status" value="1"/>
</dbReference>
<dbReference type="SUPFAM" id="SSF88946">
    <property type="entry name" value="Sigma2 domain of RNA polymerase sigma factors"/>
    <property type="match status" value="1"/>
</dbReference>
<evidence type="ECO:0000259" key="6">
    <source>
        <dbReference type="Pfam" id="PF04542"/>
    </source>
</evidence>
<dbReference type="STRING" id="530564.Psta_3262"/>
<dbReference type="InterPro" id="IPR013325">
    <property type="entry name" value="RNA_pol_sigma_r2"/>
</dbReference>
<feature type="domain" description="RNA polymerase sigma-70 region 2" evidence="6">
    <location>
        <begin position="18"/>
        <end position="82"/>
    </location>
</feature>
<keyword evidence="2" id="KW-0805">Transcription regulation</keyword>
<evidence type="ECO:0000259" key="7">
    <source>
        <dbReference type="Pfam" id="PF04545"/>
    </source>
</evidence>
<evidence type="ECO:0000313" key="9">
    <source>
        <dbReference type="Proteomes" id="UP000001887"/>
    </source>
</evidence>
<dbReference type="HOGENOM" id="CLU_047691_3_1_0"/>
<dbReference type="InterPro" id="IPR007630">
    <property type="entry name" value="RNA_pol_sigma70_r4"/>
</dbReference>
<evidence type="ECO:0000256" key="3">
    <source>
        <dbReference type="ARBA" id="ARBA00023082"/>
    </source>
</evidence>
<accession>D2QX86</accession>
<dbReference type="InterPro" id="IPR007627">
    <property type="entry name" value="RNA_pol_sigma70_r2"/>
</dbReference>
<keyword evidence="5" id="KW-0804">Transcription</keyword>
<dbReference type="KEGG" id="psl:Psta_3262"/>
<dbReference type="InterPro" id="IPR014284">
    <property type="entry name" value="RNA_pol_sigma-70_dom"/>
</dbReference>
<dbReference type="InterPro" id="IPR013324">
    <property type="entry name" value="RNA_pol_sigma_r3/r4-like"/>
</dbReference>
<evidence type="ECO:0000256" key="4">
    <source>
        <dbReference type="ARBA" id="ARBA00023125"/>
    </source>
</evidence>
<evidence type="ECO:0000256" key="2">
    <source>
        <dbReference type="ARBA" id="ARBA00023015"/>
    </source>
</evidence>
<proteinExistence type="inferred from homology"/>
<evidence type="ECO:0000256" key="1">
    <source>
        <dbReference type="ARBA" id="ARBA00010641"/>
    </source>
</evidence>
<dbReference type="PANTHER" id="PTHR43133:SF62">
    <property type="entry name" value="RNA POLYMERASE SIGMA FACTOR SIGZ"/>
    <property type="match status" value="1"/>
</dbReference>
<evidence type="ECO:0000256" key="5">
    <source>
        <dbReference type="ARBA" id="ARBA00023163"/>
    </source>
</evidence>
<dbReference type="PANTHER" id="PTHR43133">
    <property type="entry name" value="RNA POLYMERASE ECF-TYPE SIGMA FACTO"/>
    <property type="match status" value="1"/>
</dbReference>
<dbReference type="AlphaFoldDB" id="D2QX86"/>
<dbReference type="EMBL" id="CP001848">
    <property type="protein sequence ID" value="ADB17926.1"/>
    <property type="molecule type" value="Genomic_DNA"/>
</dbReference>
<dbReference type="NCBIfam" id="TIGR02937">
    <property type="entry name" value="sigma70-ECF"/>
    <property type="match status" value="1"/>
</dbReference>
<keyword evidence="4" id="KW-0238">DNA-binding</keyword>
<dbReference type="Gene3D" id="1.10.10.10">
    <property type="entry name" value="Winged helix-like DNA-binding domain superfamily/Winged helix DNA-binding domain"/>
    <property type="match status" value="1"/>
</dbReference>
<dbReference type="GO" id="GO:0003677">
    <property type="term" value="F:DNA binding"/>
    <property type="evidence" value="ECO:0007669"/>
    <property type="project" value="UniProtKB-KW"/>
</dbReference>
<name>D2QX86_PIRSD</name>
<dbReference type="GO" id="GO:0016987">
    <property type="term" value="F:sigma factor activity"/>
    <property type="evidence" value="ECO:0007669"/>
    <property type="project" value="UniProtKB-KW"/>
</dbReference>
<dbReference type="eggNOG" id="COG1595">
    <property type="taxonomic scope" value="Bacteria"/>
</dbReference>
<dbReference type="Proteomes" id="UP000001887">
    <property type="component" value="Chromosome"/>
</dbReference>
<organism evidence="8 9">
    <name type="scientific">Pirellula staleyi (strain ATCC 27377 / DSM 6068 / ICPB 4128)</name>
    <name type="common">Pirella staleyi</name>
    <dbReference type="NCBI Taxonomy" id="530564"/>
    <lineage>
        <taxon>Bacteria</taxon>
        <taxon>Pseudomonadati</taxon>
        <taxon>Planctomycetota</taxon>
        <taxon>Planctomycetia</taxon>
        <taxon>Pirellulales</taxon>
        <taxon>Pirellulaceae</taxon>
        <taxon>Pirellula</taxon>
    </lineage>
</organism>
<sequence length="177" mass="20620">MTRSVEPESDRERVSRWVRQHGRVVRGYLLANVGREDVADDILQEVFRKAWQAREQYQEQGYEKAYLLRIADRLVVDWSRRSGLLQNVDEETWEVITPASPDVGAMAELELDEHRQHLSAALDRLTPPQKRVLMLRYFGELEFSEIARTLDCPLGTVLSHCRRGLLQLRRILVEPSP</sequence>